<keyword evidence="1" id="KW-0472">Membrane</keyword>
<proteinExistence type="predicted"/>
<dbReference type="RefSeq" id="YP_008965358.1">
    <property type="nucleotide sequence ID" value="NC_023126.1"/>
</dbReference>
<feature type="transmembrane region" description="Helical" evidence="1">
    <location>
        <begin position="12"/>
        <end position="30"/>
    </location>
</feature>
<keyword evidence="2" id="KW-0496">Mitochondrion</keyword>
<name>V5W612_9HELO</name>
<reference evidence="2" key="1">
    <citation type="submission" date="2013-09" db="EMBL/GenBank/DDBJ databases">
        <authorList>
            <person name="Torriani S.F.F."/>
            <person name="Penselin D."/>
            <person name="Knogge W."/>
            <person name="Felder M."/>
            <person name="Taudien S."/>
            <person name="Platzer M."/>
            <person name="McDonald B.A."/>
            <person name="Brunner P.C."/>
        </authorList>
    </citation>
    <scope>NUCLEOTIDE SEQUENCE</scope>
</reference>
<keyword evidence="1" id="KW-1133">Transmembrane helix</keyword>
<reference evidence="2" key="2">
    <citation type="journal article" date="2014" name="Fungal Genet. Biol.">
        <title>Comparative analysis of mitochondrial genomes from closely related Rhynchosporium species reveals extensive intron invasion.</title>
        <authorList>
            <person name="Torriani S.F."/>
            <person name="Penselin D."/>
            <person name="Knogge W."/>
            <person name="Felder M."/>
            <person name="Taudien S."/>
            <person name="Platzer M."/>
            <person name="McDonald B.A."/>
            <person name="Brunner P.C."/>
        </authorList>
    </citation>
    <scope>NUCLEOTIDE SEQUENCE</scope>
</reference>
<geneLocation type="mitochondrion" evidence="2"/>
<organism evidence="2">
    <name type="scientific">Rhynchosporium graminicola</name>
    <dbReference type="NCBI Taxonomy" id="2792576"/>
    <lineage>
        <taxon>Eukaryota</taxon>
        <taxon>Fungi</taxon>
        <taxon>Dikarya</taxon>
        <taxon>Ascomycota</taxon>
        <taxon>Pezizomycotina</taxon>
        <taxon>Leotiomycetes</taxon>
        <taxon>Helotiales</taxon>
        <taxon>Ploettnerulaceae</taxon>
        <taxon>Rhynchosporium</taxon>
    </lineage>
</organism>
<feature type="transmembrane region" description="Helical" evidence="1">
    <location>
        <begin position="36"/>
        <end position="62"/>
    </location>
</feature>
<evidence type="ECO:0000313" key="2">
    <source>
        <dbReference type="EMBL" id="AHC02366.1"/>
    </source>
</evidence>
<evidence type="ECO:0000256" key="1">
    <source>
        <dbReference type="SAM" id="Phobius"/>
    </source>
</evidence>
<dbReference type="EMBL" id="KF650573">
    <property type="protein sequence ID" value="AHC02366.1"/>
    <property type="molecule type" value="Genomic_DNA"/>
</dbReference>
<accession>V5W612</accession>
<sequence length="182" mass="21970">MFNFIKPFIVKIPLFILLYMLISVFIPYCYPEYSKGVSFTLFSTFMSYKLFLFICSASYNYISNKVLDKFRSSSYHKVWLRSLRYIICIFKGKAADKSPVETYLFVLRFRRFILKPLFYENSYIELMKKSNNISEELRAIANEMNKPDNRDDLKLKVKFRDKYTEHIEISRKLLKYTKKYVT</sequence>
<protein>
    <submittedName>
        <fullName evidence="2">Uncharacterized protein</fullName>
    </submittedName>
</protein>
<keyword evidence="1" id="KW-0812">Transmembrane</keyword>
<dbReference type="AlphaFoldDB" id="V5W612"/>